<protein>
    <submittedName>
        <fullName evidence="14">Multifunctional 2',3'-cyclic-nucleotide 2'-phosphodiesterase/5'-nucleotidase/3'-nucleotidase</fullName>
    </submittedName>
</protein>
<dbReference type="Gene3D" id="3.60.21.10">
    <property type="match status" value="1"/>
</dbReference>
<evidence type="ECO:0000256" key="10">
    <source>
        <dbReference type="ARBA" id="ARBA00023268"/>
    </source>
</evidence>
<dbReference type="GO" id="GO:0030288">
    <property type="term" value="C:outer membrane-bounded periplasmic space"/>
    <property type="evidence" value="ECO:0007669"/>
    <property type="project" value="TreeGrafter"/>
</dbReference>
<evidence type="ECO:0000256" key="6">
    <source>
        <dbReference type="ARBA" id="ARBA00022723"/>
    </source>
</evidence>
<evidence type="ECO:0000256" key="11">
    <source>
        <dbReference type="RuleBase" id="RU362119"/>
    </source>
</evidence>
<dbReference type="GO" id="GO:0009166">
    <property type="term" value="P:nucleotide catabolic process"/>
    <property type="evidence" value="ECO:0007669"/>
    <property type="project" value="InterPro"/>
</dbReference>
<comment type="catalytic activity">
    <reaction evidence="1">
        <text>a ribonucleoside 3'-phosphate + H2O = a ribonucleoside + phosphate</text>
        <dbReference type="Rhea" id="RHEA:10144"/>
        <dbReference type="ChEBI" id="CHEBI:13197"/>
        <dbReference type="ChEBI" id="CHEBI:15377"/>
        <dbReference type="ChEBI" id="CHEBI:18254"/>
        <dbReference type="ChEBI" id="CHEBI:43474"/>
        <dbReference type="EC" id="3.1.3.6"/>
    </reaction>
</comment>
<keyword evidence="6" id="KW-0479">Metal-binding</keyword>
<comment type="caution">
    <text evidence="14">The sequence shown here is derived from an EMBL/GenBank/DDBJ whole genome shotgun (WGS) entry which is preliminary data.</text>
</comment>
<keyword evidence="8 11" id="KW-0547">Nucleotide-binding</keyword>
<evidence type="ECO:0000256" key="7">
    <source>
        <dbReference type="ARBA" id="ARBA00022729"/>
    </source>
</evidence>
<organism evidence="14 15">
    <name type="scientific">Sphaerisporangium melleum</name>
    <dbReference type="NCBI Taxonomy" id="321316"/>
    <lineage>
        <taxon>Bacteria</taxon>
        <taxon>Bacillati</taxon>
        <taxon>Actinomycetota</taxon>
        <taxon>Actinomycetes</taxon>
        <taxon>Streptosporangiales</taxon>
        <taxon>Streptosporangiaceae</taxon>
        <taxon>Sphaerisporangium</taxon>
    </lineage>
</organism>
<dbReference type="PANTHER" id="PTHR11575:SF6">
    <property type="entry name" value="2',3'-CYCLIC-NUCLEOTIDE 2'-PHOSPHODIESTERASE_3'-NUCLEOTIDASE"/>
    <property type="match status" value="1"/>
</dbReference>
<dbReference type="PROSITE" id="PS00786">
    <property type="entry name" value="5_NUCLEOTIDASE_2"/>
    <property type="match status" value="1"/>
</dbReference>
<feature type="domain" description="5'-Nucleotidase C-terminal" evidence="13">
    <location>
        <begin position="377"/>
        <end position="557"/>
    </location>
</feature>
<gene>
    <name evidence="14" type="ORF">GCM10007964_56950</name>
</gene>
<dbReference type="PRINTS" id="PR01607">
    <property type="entry name" value="APYRASEFAMLY"/>
</dbReference>
<evidence type="ECO:0000256" key="9">
    <source>
        <dbReference type="ARBA" id="ARBA00022801"/>
    </source>
</evidence>
<accession>A0A917RGL7</accession>
<dbReference type="EMBL" id="BMNT01000036">
    <property type="protein sequence ID" value="GGL07289.1"/>
    <property type="molecule type" value="Genomic_DNA"/>
</dbReference>
<dbReference type="Gene3D" id="3.90.780.10">
    <property type="entry name" value="5'-Nucleotidase, C-terminal domain"/>
    <property type="match status" value="1"/>
</dbReference>
<evidence type="ECO:0000313" key="14">
    <source>
        <dbReference type="EMBL" id="GGL07289.1"/>
    </source>
</evidence>
<dbReference type="CDD" id="cd07410">
    <property type="entry name" value="MPP_CpdB_N"/>
    <property type="match status" value="1"/>
</dbReference>
<dbReference type="InterPro" id="IPR041827">
    <property type="entry name" value="CpdB_N"/>
</dbReference>
<comment type="catalytic activity">
    <reaction evidence="2">
        <text>a nucleoside 2',3'-cyclic phosphate + H2O = a nucleoside 3'-phosphate + H(+)</text>
        <dbReference type="Rhea" id="RHEA:19621"/>
        <dbReference type="ChEBI" id="CHEBI:15377"/>
        <dbReference type="ChEBI" id="CHEBI:15378"/>
        <dbReference type="ChEBI" id="CHEBI:66949"/>
        <dbReference type="ChEBI" id="CHEBI:66954"/>
        <dbReference type="EC" id="3.1.4.16"/>
    </reaction>
</comment>
<comment type="cofactor">
    <cofactor evidence="3">
        <name>a divalent metal cation</name>
        <dbReference type="ChEBI" id="CHEBI:60240"/>
    </cofactor>
</comment>
<dbReference type="InterPro" id="IPR006179">
    <property type="entry name" value="5_nucleotidase/apyrase"/>
</dbReference>
<proteinExistence type="inferred from homology"/>
<dbReference type="Pfam" id="PF02872">
    <property type="entry name" value="5_nucleotid_C"/>
    <property type="match status" value="1"/>
</dbReference>
<dbReference type="SUPFAM" id="SSF55816">
    <property type="entry name" value="5'-nucleotidase (syn. UDP-sugar hydrolase), C-terminal domain"/>
    <property type="match status" value="1"/>
</dbReference>
<evidence type="ECO:0000256" key="2">
    <source>
        <dbReference type="ARBA" id="ARBA00001730"/>
    </source>
</evidence>
<sequence length="603" mass="63978">MTAGQCGIATVLGMRSRIGRTLAAGAAAVVAAGLIASPGPASASGAHTVKVTVMASSDIHGNALNWDYFKNAEYDDSAHNDVGLAKVSTLVNRIRADRGADRTLLFDSGDTIQGTPLDYYYAKVEPITETGETHPMARAMNAIGYDAVTLGNHEFNYGLPLLATWTRQMKAPVLGANAVSAKTGLPAYRPFVIKTMKVKGDRPIKVGVLGLTNPGVAIWDKANVEGRLKFLDLVATAKKWVPVIRGLGADVVLVTAHAGDNGMSSYGTELPVENAAALVAEEVPGIDAVLFGHAHNDVPQRLVTNKATGRQVLLTEPGKWGQRLSVVDFTLAKQRGRWTVTGTSSATINTGTVPEDPKIVTLMKRQHDKTVGYVNQVIAESKEQLSAAESPYKDTPILDYIQKVQTDLVSKAIAGTPAASLPVLSIAAPFSRSAVFPAGPVSVRDMAGLYVYDNTLLGVELTGAQIKDYLEYSAKYFAQVAPDAPVDPATLTNAGGTPDYNYDQLSGVTYDIDISRPAGQRIAGLSYQGAPVTADQRFVVAINNYRQSGGGGFPHVTKAPVVYNAQVEIRQALIEYATAAGVIDPSQFADANWRLVRAGVPVF</sequence>
<dbReference type="GO" id="GO:0008254">
    <property type="term" value="F:3'-nucleotidase activity"/>
    <property type="evidence" value="ECO:0007669"/>
    <property type="project" value="UniProtKB-EC"/>
</dbReference>
<feature type="domain" description="Calcineurin-like phosphoesterase" evidence="12">
    <location>
        <begin position="52"/>
        <end position="296"/>
    </location>
</feature>
<evidence type="ECO:0000256" key="4">
    <source>
        <dbReference type="ARBA" id="ARBA00004196"/>
    </source>
</evidence>
<dbReference type="InterPro" id="IPR029052">
    <property type="entry name" value="Metallo-depent_PP-like"/>
</dbReference>
<dbReference type="PANTHER" id="PTHR11575">
    <property type="entry name" value="5'-NUCLEOTIDASE-RELATED"/>
    <property type="match status" value="1"/>
</dbReference>
<dbReference type="InterPro" id="IPR036907">
    <property type="entry name" value="5'-Nucleotdase_C_sf"/>
</dbReference>
<evidence type="ECO:0000313" key="15">
    <source>
        <dbReference type="Proteomes" id="UP000645217"/>
    </source>
</evidence>
<comment type="subcellular location">
    <subcellularLocation>
        <location evidence="4">Cell envelope</location>
    </subcellularLocation>
</comment>
<keyword evidence="10" id="KW-0511">Multifunctional enzyme</keyword>
<dbReference type="Pfam" id="PF00149">
    <property type="entry name" value="Metallophos"/>
    <property type="match status" value="1"/>
</dbReference>
<keyword evidence="15" id="KW-1185">Reference proteome</keyword>
<feature type="signal peptide" evidence="11">
    <location>
        <begin position="1"/>
        <end position="43"/>
    </location>
</feature>
<dbReference type="InterPro" id="IPR006146">
    <property type="entry name" value="5'-Nucleotdase_CS"/>
</dbReference>
<dbReference type="InterPro" id="IPR004843">
    <property type="entry name" value="Calcineurin-like_PHP"/>
</dbReference>
<dbReference type="AlphaFoldDB" id="A0A917RGL7"/>
<name>A0A917RGL7_9ACTN</name>
<evidence type="ECO:0000259" key="13">
    <source>
        <dbReference type="Pfam" id="PF02872"/>
    </source>
</evidence>
<dbReference type="InterPro" id="IPR008334">
    <property type="entry name" value="5'-Nucleotdase_C"/>
</dbReference>
<reference evidence="14" key="1">
    <citation type="journal article" date="2014" name="Int. J. Syst. Evol. Microbiol.">
        <title>Complete genome sequence of Corynebacterium casei LMG S-19264T (=DSM 44701T), isolated from a smear-ripened cheese.</title>
        <authorList>
            <consortium name="US DOE Joint Genome Institute (JGI-PGF)"/>
            <person name="Walter F."/>
            <person name="Albersmeier A."/>
            <person name="Kalinowski J."/>
            <person name="Ruckert C."/>
        </authorList>
    </citation>
    <scope>NUCLEOTIDE SEQUENCE</scope>
    <source>
        <strain evidence="14">JCM 13064</strain>
    </source>
</reference>
<dbReference type="GO" id="GO:0008663">
    <property type="term" value="F:2',3'-cyclic-nucleotide 2'-phosphodiesterase activity"/>
    <property type="evidence" value="ECO:0007669"/>
    <property type="project" value="UniProtKB-EC"/>
</dbReference>
<dbReference type="GO" id="GO:0046872">
    <property type="term" value="F:metal ion binding"/>
    <property type="evidence" value="ECO:0007669"/>
    <property type="project" value="UniProtKB-KW"/>
</dbReference>
<evidence type="ECO:0000256" key="8">
    <source>
        <dbReference type="ARBA" id="ARBA00022741"/>
    </source>
</evidence>
<feature type="chain" id="PRO_5038153852" evidence="11">
    <location>
        <begin position="44"/>
        <end position="603"/>
    </location>
</feature>
<evidence type="ECO:0000256" key="5">
    <source>
        <dbReference type="ARBA" id="ARBA00006654"/>
    </source>
</evidence>
<comment type="similarity">
    <text evidence="5 11">Belongs to the 5'-nucleotidase family.</text>
</comment>
<dbReference type="GO" id="GO:0000166">
    <property type="term" value="F:nucleotide binding"/>
    <property type="evidence" value="ECO:0007669"/>
    <property type="project" value="UniProtKB-KW"/>
</dbReference>
<dbReference type="SUPFAM" id="SSF56300">
    <property type="entry name" value="Metallo-dependent phosphatases"/>
    <property type="match status" value="1"/>
</dbReference>
<evidence type="ECO:0000256" key="1">
    <source>
        <dbReference type="ARBA" id="ARBA00000527"/>
    </source>
</evidence>
<dbReference type="Proteomes" id="UP000645217">
    <property type="component" value="Unassembled WGS sequence"/>
</dbReference>
<evidence type="ECO:0000259" key="12">
    <source>
        <dbReference type="Pfam" id="PF00149"/>
    </source>
</evidence>
<evidence type="ECO:0000256" key="3">
    <source>
        <dbReference type="ARBA" id="ARBA00001968"/>
    </source>
</evidence>
<reference evidence="14" key="2">
    <citation type="submission" date="2020-09" db="EMBL/GenBank/DDBJ databases">
        <authorList>
            <person name="Sun Q."/>
            <person name="Ohkuma M."/>
        </authorList>
    </citation>
    <scope>NUCLEOTIDE SEQUENCE</scope>
    <source>
        <strain evidence="14">JCM 13064</strain>
    </source>
</reference>
<keyword evidence="7 11" id="KW-0732">Signal</keyword>
<keyword evidence="9 11" id="KW-0378">Hydrolase</keyword>